<organism evidence="3 4">
    <name type="scientific">Paragonimus heterotremus</name>
    <dbReference type="NCBI Taxonomy" id="100268"/>
    <lineage>
        <taxon>Eukaryota</taxon>
        <taxon>Metazoa</taxon>
        <taxon>Spiralia</taxon>
        <taxon>Lophotrochozoa</taxon>
        <taxon>Platyhelminthes</taxon>
        <taxon>Trematoda</taxon>
        <taxon>Digenea</taxon>
        <taxon>Plagiorchiida</taxon>
        <taxon>Troglotremata</taxon>
        <taxon>Troglotrematidae</taxon>
        <taxon>Paragonimus</taxon>
    </lineage>
</organism>
<feature type="non-terminal residue" evidence="3">
    <location>
        <position position="1"/>
    </location>
</feature>
<evidence type="ECO:0000313" key="4">
    <source>
        <dbReference type="Proteomes" id="UP000748531"/>
    </source>
</evidence>
<proteinExistence type="predicted"/>
<dbReference type="InterPro" id="IPR002073">
    <property type="entry name" value="PDEase_catalytic_dom"/>
</dbReference>
<comment type="caution">
    <text evidence="3">The sequence shown here is derived from an EMBL/GenBank/DDBJ whole genome shotgun (WGS) entry which is preliminary data.</text>
</comment>
<dbReference type="GO" id="GO:0004114">
    <property type="term" value="F:3',5'-cyclic-nucleotide phosphodiesterase activity"/>
    <property type="evidence" value="ECO:0007669"/>
    <property type="project" value="InterPro"/>
</dbReference>
<sequence>VSFIDFVAHPLLESWCDLVHPSAQLILDILADNRDWYESQSEGPKVSGASKGRPKLATAEEDEEELVTCS</sequence>
<protein>
    <recommendedName>
        <fullName evidence="2">PDEase domain-containing protein</fullName>
    </recommendedName>
</protein>
<dbReference type="GO" id="GO:0007165">
    <property type="term" value="P:signal transduction"/>
    <property type="evidence" value="ECO:0007669"/>
    <property type="project" value="InterPro"/>
</dbReference>
<dbReference type="Gene3D" id="1.10.1300.10">
    <property type="entry name" value="3'5'-cyclic nucleotide phosphodiesterase, catalytic domain"/>
    <property type="match status" value="1"/>
</dbReference>
<dbReference type="SUPFAM" id="SSF109604">
    <property type="entry name" value="HD-domain/PDEase-like"/>
    <property type="match status" value="1"/>
</dbReference>
<evidence type="ECO:0000259" key="2">
    <source>
        <dbReference type="PROSITE" id="PS51845"/>
    </source>
</evidence>
<dbReference type="InterPro" id="IPR036971">
    <property type="entry name" value="PDEase_catalytic_dom_sf"/>
</dbReference>
<dbReference type="PROSITE" id="PS51845">
    <property type="entry name" value="PDEASE_I_2"/>
    <property type="match status" value="1"/>
</dbReference>
<reference evidence="3" key="1">
    <citation type="submission" date="2019-05" db="EMBL/GenBank/DDBJ databases">
        <title>Annotation for the trematode Paragonimus heterotremus.</title>
        <authorList>
            <person name="Choi Y.-J."/>
        </authorList>
    </citation>
    <scope>NUCLEOTIDE SEQUENCE</scope>
    <source>
        <strain evidence="3">LC</strain>
    </source>
</reference>
<keyword evidence="4" id="KW-1185">Reference proteome</keyword>
<dbReference type="Proteomes" id="UP000748531">
    <property type="component" value="Unassembled WGS sequence"/>
</dbReference>
<dbReference type="OrthoDB" id="189220at2759"/>
<name>A0A8J4X187_9TREM</name>
<gene>
    <name evidence="3" type="ORF">PHET_03433</name>
</gene>
<evidence type="ECO:0000313" key="3">
    <source>
        <dbReference type="EMBL" id="KAF5403012.1"/>
    </source>
</evidence>
<feature type="compositionally biased region" description="Acidic residues" evidence="1">
    <location>
        <begin position="59"/>
        <end position="70"/>
    </location>
</feature>
<accession>A0A8J4X187</accession>
<dbReference type="EMBL" id="LUCH01001472">
    <property type="protein sequence ID" value="KAF5403012.1"/>
    <property type="molecule type" value="Genomic_DNA"/>
</dbReference>
<feature type="domain" description="PDEase" evidence="2">
    <location>
        <begin position="1"/>
        <end position="44"/>
    </location>
</feature>
<feature type="region of interest" description="Disordered" evidence="1">
    <location>
        <begin position="40"/>
        <end position="70"/>
    </location>
</feature>
<dbReference type="AlphaFoldDB" id="A0A8J4X187"/>
<evidence type="ECO:0000256" key="1">
    <source>
        <dbReference type="SAM" id="MobiDB-lite"/>
    </source>
</evidence>